<evidence type="ECO:0000313" key="8">
    <source>
        <dbReference type="EMBL" id="KAK9514179.1"/>
    </source>
</evidence>
<evidence type="ECO:0000256" key="4">
    <source>
        <dbReference type="ARBA" id="ARBA00023157"/>
    </source>
</evidence>
<dbReference type="PROSITE" id="PS50240">
    <property type="entry name" value="TRYPSIN_DOM"/>
    <property type="match status" value="1"/>
</dbReference>
<evidence type="ECO:0000256" key="3">
    <source>
        <dbReference type="ARBA" id="ARBA00022825"/>
    </source>
</evidence>
<proteinExistence type="predicted"/>
<evidence type="ECO:0000256" key="2">
    <source>
        <dbReference type="ARBA" id="ARBA00022801"/>
    </source>
</evidence>
<dbReference type="GO" id="GO:0006508">
    <property type="term" value="P:proteolysis"/>
    <property type="evidence" value="ECO:0007669"/>
    <property type="project" value="UniProtKB-KW"/>
</dbReference>
<feature type="compositionally biased region" description="Polar residues" evidence="6">
    <location>
        <begin position="504"/>
        <end position="519"/>
    </location>
</feature>
<dbReference type="EMBL" id="JBCEZU010000597">
    <property type="protein sequence ID" value="KAK9514179.1"/>
    <property type="molecule type" value="Genomic_DNA"/>
</dbReference>
<dbReference type="PROSITE" id="PS00135">
    <property type="entry name" value="TRYPSIN_SER"/>
    <property type="match status" value="1"/>
</dbReference>
<dbReference type="Proteomes" id="UP001488805">
    <property type="component" value="Unassembled WGS sequence"/>
</dbReference>
<protein>
    <recommendedName>
        <fullName evidence="7">Peptidase S1 domain-containing protein</fullName>
    </recommendedName>
</protein>
<dbReference type="AlphaFoldDB" id="A0AAW1DXK4"/>
<keyword evidence="1 5" id="KW-0645">Protease</keyword>
<organism evidence="8 9">
    <name type="scientific">Zoarces viviparus</name>
    <name type="common">Viviparous eelpout</name>
    <name type="synonym">Blennius viviparus</name>
    <dbReference type="NCBI Taxonomy" id="48416"/>
    <lineage>
        <taxon>Eukaryota</taxon>
        <taxon>Metazoa</taxon>
        <taxon>Chordata</taxon>
        <taxon>Craniata</taxon>
        <taxon>Vertebrata</taxon>
        <taxon>Euteleostomi</taxon>
        <taxon>Actinopterygii</taxon>
        <taxon>Neopterygii</taxon>
        <taxon>Teleostei</taxon>
        <taxon>Neoteleostei</taxon>
        <taxon>Acanthomorphata</taxon>
        <taxon>Eupercaria</taxon>
        <taxon>Perciformes</taxon>
        <taxon>Cottioidei</taxon>
        <taxon>Zoarcales</taxon>
        <taxon>Zoarcidae</taxon>
        <taxon>Zoarcinae</taxon>
        <taxon>Zoarces</taxon>
    </lineage>
</organism>
<feature type="compositionally biased region" description="Low complexity" evidence="6">
    <location>
        <begin position="115"/>
        <end position="125"/>
    </location>
</feature>
<dbReference type="Pfam" id="PF00089">
    <property type="entry name" value="Trypsin"/>
    <property type="match status" value="1"/>
</dbReference>
<comment type="caution">
    <text evidence="8">The sequence shown here is derived from an EMBL/GenBank/DDBJ whole genome shotgun (WGS) entry which is preliminary data.</text>
</comment>
<evidence type="ECO:0000256" key="5">
    <source>
        <dbReference type="RuleBase" id="RU363034"/>
    </source>
</evidence>
<dbReference type="SUPFAM" id="SSF50494">
    <property type="entry name" value="Trypsin-like serine proteases"/>
    <property type="match status" value="1"/>
</dbReference>
<reference evidence="8 9" key="1">
    <citation type="journal article" date="2024" name="Genome Biol. Evol.">
        <title>Chromosome-level genome assembly of the viviparous eelpout Zoarces viviparus.</title>
        <authorList>
            <person name="Fuhrmann N."/>
            <person name="Brasseur M.V."/>
            <person name="Bakowski C.E."/>
            <person name="Podsiadlowski L."/>
            <person name="Prost S."/>
            <person name="Krehenwinkel H."/>
            <person name="Mayer C."/>
        </authorList>
    </citation>
    <scope>NUCLEOTIDE SEQUENCE [LARGE SCALE GENOMIC DNA]</scope>
    <source>
        <strain evidence="8">NO-MEL_2022_Ind0_liver</strain>
    </source>
</reference>
<dbReference type="FunFam" id="2.40.10.10:FF:000003">
    <property type="entry name" value="Transmembrane serine protease 3"/>
    <property type="match status" value="1"/>
</dbReference>
<feature type="region of interest" description="Disordered" evidence="6">
    <location>
        <begin position="94"/>
        <end position="159"/>
    </location>
</feature>
<keyword evidence="2 5" id="KW-0378">Hydrolase</keyword>
<dbReference type="SMART" id="SM00020">
    <property type="entry name" value="Tryp_SPc"/>
    <property type="match status" value="1"/>
</dbReference>
<evidence type="ECO:0000256" key="1">
    <source>
        <dbReference type="ARBA" id="ARBA00022670"/>
    </source>
</evidence>
<dbReference type="PANTHER" id="PTHR24252:SF7">
    <property type="entry name" value="HYALIN"/>
    <property type="match status" value="1"/>
</dbReference>
<dbReference type="CDD" id="cd00190">
    <property type="entry name" value="Tryp_SPc"/>
    <property type="match status" value="1"/>
</dbReference>
<dbReference type="GO" id="GO:0004252">
    <property type="term" value="F:serine-type endopeptidase activity"/>
    <property type="evidence" value="ECO:0007669"/>
    <property type="project" value="InterPro"/>
</dbReference>
<gene>
    <name evidence="8" type="ORF">VZT92_027665</name>
</gene>
<sequence length="519" mass="56245">MLLTGPHKLYTITPKNMNPNFEQTLHFMAATSMDSQVNAGSASASDAVVASLYLSLEHWTSTSFQSPTSHEVLSVSSLVPSTVITLMPHYKPSENENLYQEPPSCYTVTPEPQLSGTSSSPFGSSEPQDQKTLPSPLPCADNPQVVQQRKPSDGGPLEEGSVVLMIPKADEEQDSVPEARSSRELLQIVSFLIIIKLVIASALLVKFLVFPSEFGESSPLCGVKGNCSVPTQPPFLSKNPVNQTDNITAECPVLLSDGRRIVGGTLAAKEKWVWQVSMHWRGKHVCGGAIISPRWVITAAHCFVENNMLAVADWLVVADTVSIADNSLGKRYRALQVLYHPRFNRYNNDYDVGLLRTITDMDMTGGARPVCLPGPSESFPPGAACWITGWGFIHEGGFVSDELRQAQVQVIAQPVCSHPSVYGMYLTPRMICAGTMDGGVDSCQGDSGGPLVCETASGDWRLAGVVSWGEGCGRPNKPGVYSRVTQLITWVKGHMEEKPEELETTTAVTDTSQEPDPHN</sequence>
<evidence type="ECO:0000313" key="9">
    <source>
        <dbReference type="Proteomes" id="UP001488805"/>
    </source>
</evidence>
<dbReference type="InterPro" id="IPR001254">
    <property type="entry name" value="Trypsin_dom"/>
</dbReference>
<dbReference type="PROSITE" id="PS00134">
    <property type="entry name" value="TRYPSIN_HIS"/>
    <property type="match status" value="1"/>
</dbReference>
<accession>A0AAW1DXK4</accession>
<evidence type="ECO:0000256" key="6">
    <source>
        <dbReference type="SAM" id="MobiDB-lite"/>
    </source>
</evidence>
<evidence type="ECO:0000259" key="7">
    <source>
        <dbReference type="PROSITE" id="PS50240"/>
    </source>
</evidence>
<feature type="region of interest" description="Disordered" evidence="6">
    <location>
        <begin position="496"/>
        <end position="519"/>
    </location>
</feature>
<dbReference type="InterPro" id="IPR018114">
    <property type="entry name" value="TRYPSIN_HIS"/>
</dbReference>
<name>A0AAW1DXK4_ZOAVI</name>
<keyword evidence="9" id="KW-1185">Reference proteome</keyword>
<dbReference type="InterPro" id="IPR009003">
    <property type="entry name" value="Peptidase_S1_PA"/>
</dbReference>
<keyword evidence="3 5" id="KW-0720">Serine protease</keyword>
<dbReference type="InterPro" id="IPR033116">
    <property type="entry name" value="TRYPSIN_SER"/>
</dbReference>
<dbReference type="PRINTS" id="PR00722">
    <property type="entry name" value="CHYMOTRYPSIN"/>
</dbReference>
<dbReference type="InterPro" id="IPR001314">
    <property type="entry name" value="Peptidase_S1A"/>
</dbReference>
<keyword evidence="4" id="KW-1015">Disulfide bond</keyword>
<dbReference type="Gene3D" id="2.40.10.10">
    <property type="entry name" value="Trypsin-like serine proteases"/>
    <property type="match status" value="2"/>
</dbReference>
<dbReference type="InterPro" id="IPR043504">
    <property type="entry name" value="Peptidase_S1_PA_chymotrypsin"/>
</dbReference>
<feature type="domain" description="Peptidase S1" evidence="7">
    <location>
        <begin position="261"/>
        <end position="496"/>
    </location>
</feature>
<dbReference type="PANTHER" id="PTHR24252">
    <property type="entry name" value="ACROSIN-RELATED"/>
    <property type="match status" value="1"/>
</dbReference>